<name>A0A2S3HMY6_9POAL</name>
<dbReference type="EMBL" id="CM008050">
    <property type="protein sequence ID" value="PAN26416.2"/>
    <property type="molecule type" value="Genomic_DNA"/>
</dbReference>
<organism evidence="3">
    <name type="scientific">Panicum hallii</name>
    <dbReference type="NCBI Taxonomy" id="206008"/>
    <lineage>
        <taxon>Eukaryota</taxon>
        <taxon>Viridiplantae</taxon>
        <taxon>Streptophyta</taxon>
        <taxon>Embryophyta</taxon>
        <taxon>Tracheophyta</taxon>
        <taxon>Spermatophyta</taxon>
        <taxon>Magnoliopsida</taxon>
        <taxon>Liliopsida</taxon>
        <taxon>Poales</taxon>
        <taxon>Poaceae</taxon>
        <taxon>PACMAD clade</taxon>
        <taxon>Panicoideae</taxon>
        <taxon>Panicodae</taxon>
        <taxon>Paniceae</taxon>
        <taxon>Panicinae</taxon>
        <taxon>Panicum</taxon>
        <taxon>Panicum sect. Panicum</taxon>
    </lineage>
</organism>
<proteinExistence type="predicted"/>
<feature type="region of interest" description="Disordered" evidence="1">
    <location>
        <begin position="152"/>
        <end position="207"/>
    </location>
</feature>
<reference evidence="3" key="1">
    <citation type="submission" date="2018-04" db="EMBL/GenBank/DDBJ databases">
        <title>WGS assembly of Panicum hallii.</title>
        <authorList>
            <person name="Lovell J."/>
            <person name="Jenkins J."/>
            <person name="Lowry D."/>
            <person name="Mamidi S."/>
            <person name="Sreedasyam A."/>
            <person name="Weng X."/>
            <person name="Barry K."/>
            <person name="Bonette J."/>
            <person name="Campitelli B."/>
            <person name="Daum C."/>
            <person name="Gordon S."/>
            <person name="Gould B."/>
            <person name="Lipzen A."/>
            <person name="Macqueen A."/>
            <person name="Palacio-Mejia J."/>
            <person name="Plott C."/>
            <person name="Shakirov E."/>
            <person name="Shu S."/>
            <person name="Yoshinaga Y."/>
            <person name="Zane M."/>
            <person name="Rokhsar D."/>
            <person name="Grimwood J."/>
            <person name="Schmutz J."/>
            <person name="Juenger T."/>
        </authorList>
    </citation>
    <scope>NUCLEOTIDE SEQUENCE [LARGE SCALE GENOMIC DNA]</scope>
    <source>
        <strain evidence="3">FIL2</strain>
    </source>
</reference>
<feature type="compositionally biased region" description="Polar residues" evidence="1">
    <location>
        <begin position="183"/>
        <end position="196"/>
    </location>
</feature>
<dbReference type="Proteomes" id="UP000243499">
    <property type="component" value="Chromosome 5"/>
</dbReference>
<dbReference type="PANTHER" id="PTHR47127">
    <property type="entry name" value="10A19I.15"/>
    <property type="match status" value="1"/>
</dbReference>
<sequence>MDLEQHWDNMAGHGGAGQVHWSNAISSFVLKFLADLVASGTKTSTGFKQVHLNSCARALYENLGVQRTGAQVGNHLRKWKKVYAKIEKLKNLSGAIWDEQNCIISLDAEHYNNHIQAHREDANYLNIPIEHYHEMATIFGNSLATGAYAKGSSDPLGTEVTQIDDAPKGTSTDPSEQLGADDGTNSGNNGAESSGTKPPPSKKQRITTDDDLIVMISQILGELCSSIKKVAEPDLAVPKGLYAELKSIPGFNEAHLDHYFAYLCDNPPLKKRVFYASPNLSSETIWVARYIKNHLSELM</sequence>
<evidence type="ECO:0000256" key="1">
    <source>
        <dbReference type="SAM" id="MobiDB-lite"/>
    </source>
</evidence>
<dbReference type="AlphaFoldDB" id="A0A2S3HMY6"/>
<feature type="domain" description="Myb/SANT-like" evidence="2">
    <location>
        <begin position="20"/>
        <end position="110"/>
    </location>
</feature>
<dbReference type="Pfam" id="PF12776">
    <property type="entry name" value="Myb_DNA-bind_3"/>
    <property type="match status" value="1"/>
</dbReference>
<protein>
    <recommendedName>
        <fullName evidence="2">Myb/SANT-like domain-containing protein</fullName>
    </recommendedName>
</protein>
<gene>
    <name evidence="3" type="ORF">PAHAL_5G009600</name>
</gene>
<evidence type="ECO:0000259" key="2">
    <source>
        <dbReference type="Pfam" id="PF12776"/>
    </source>
</evidence>
<evidence type="ECO:0000313" key="3">
    <source>
        <dbReference type="EMBL" id="PAN26416.2"/>
    </source>
</evidence>
<dbReference type="Gramene" id="PAN26416">
    <property type="protein sequence ID" value="PAN26416"/>
    <property type="gene ID" value="PAHAL_5G009600"/>
</dbReference>
<accession>A0A2S3HMY6</accession>
<dbReference type="InterPro" id="IPR024752">
    <property type="entry name" value="Myb/SANT-like_dom"/>
</dbReference>